<dbReference type="InterPro" id="IPR013783">
    <property type="entry name" value="Ig-like_fold"/>
</dbReference>
<feature type="domain" description="Pesticidal crystal protein Cry22Aa Ig-like" evidence="1">
    <location>
        <begin position="121"/>
        <end position="190"/>
    </location>
</feature>
<dbReference type="PROSITE" id="PS51257">
    <property type="entry name" value="PROKAR_LIPOPROTEIN"/>
    <property type="match status" value="1"/>
</dbReference>
<dbReference type="Gene3D" id="2.60.40.10">
    <property type="entry name" value="Immunoglobulins"/>
    <property type="match status" value="2"/>
</dbReference>
<accession>A0ABV1RLR5</accession>
<protein>
    <submittedName>
        <fullName evidence="2">Immunoglobulin-like domain-containing protein</fullName>
    </submittedName>
</protein>
<reference evidence="2 3" key="1">
    <citation type="submission" date="2024-06" db="EMBL/GenBank/DDBJ databases">
        <authorList>
            <person name="Chen R.Y."/>
        </authorList>
    </citation>
    <scope>NUCLEOTIDE SEQUENCE [LARGE SCALE GENOMIC DNA]</scope>
    <source>
        <strain evidence="2 3">D2</strain>
    </source>
</reference>
<dbReference type="InterPro" id="IPR008969">
    <property type="entry name" value="CarboxyPept-like_regulatory"/>
</dbReference>
<organism evidence="2 3">
    <name type="scientific">Catenovulum sediminis</name>
    <dbReference type="NCBI Taxonomy" id="1740262"/>
    <lineage>
        <taxon>Bacteria</taxon>
        <taxon>Pseudomonadati</taxon>
        <taxon>Pseudomonadota</taxon>
        <taxon>Gammaproteobacteria</taxon>
        <taxon>Alteromonadales</taxon>
        <taxon>Alteromonadaceae</taxon>
        <taxon>Catenovulum</taxon>
    </lineage>
</organism>
<dbReference type="EMBL" id="JBELOE010000270">
    <property type="protein sequence ID" value="MER2493888.1"/>
    <property type="molecule type" value="Genomic_DNA"/>
</dbReference>
<evidence type="ECO:0000259" key="1">
    <source>
        <dbReference type="Pfam" id="PF16403"/>
    </source>
</evidence>
<evidence type="ECO:0000313" key="3">
    <source>
        <dbReference type="Proteomes" id="UP001467690"/>
    </source>
</evidence>
<sequence length="780" mass="83513">MKKLIRYSMLPLAVASAGCIDLDLNDEQDNDTQDNIAPVVSLHGESTVYLAVGDDFQDPGASAYDDVDGDISIEISGMVDTDTDGTYTITYLAVDSAGNQTSVTRTVVVESVIVDQTPPTIELNGDASVTLEVGDIYTDQGAIAFDDTDSDINVVVTGEVDTTTAGTYILTYTAKDLAGNETSVMRTVYVEAPDVLPAEEDAFIFHSEKDDSFSFEFWGDTWGTGTVYTDQPTDDTYARALEISKSDSWGSVIAWGNTAENSIDISLHTHAKFKVKTDSFDAVQVFVQSATQAESKVTYNLTSGEPLDNGWIEMAVPLPDFSDMTWFALDFMGDAGTTILMSDLYFTTMDVVDEDALDIAAPLPPALSEDEAIVLYSDSLALDSYIGVWRADWWNAPMYQEIDINGDYLAKYTITDGGIEGGIAGLEFGFENGPLDASGKTNWNFDLYVEPGISKVELQLISSNGVAKQILDNPTAEQWTSFSIPYSDLIDADGEGDGVLTPSTLTSIGIQLWGTSGKSVYIDNIYFSGEAITYDLTTTVEDEQGNPIVNATVSAGPQSVSTDATGSAVLTLAEGDYSILVEADGYGTAKQAHSLLGTDSGMSFTLKASNPGPATAAPAPAQTDDQALVLYSDALSVDRAITYWSDNWWNAPTFSEIDLSGDKVAKLQIIPEGTEGGVTGIQYGVVDGVVLDASAKTGFRFDMYATAGVSQTVIQLVSASGPGIYTMGTVTTDQWVTVEIPFDQLTDPTGNFDPATLSQLGVQLWGSTSDAVYLDNIYFY</sequence>
<dbReference type="Gene3D" id="2.60.40.1120">
    <property type="entry name" value="Carboxypeptidase-like, regulatory domain"/>
    <property type="match status" value="1"/>
</dbReference>
<gene>
    <name evidence="2" type="ORF">ABS311_18590</name>
</gene>
<keyword evidence="3" id="KW-1185">Reference proteome</keyword>
<dbReference type="SUPFAM" id="SSF49464">
    <property type="entry name" value="Carboxypeptidase regulatory domain-like"/>
    <property type="match status" value="1"/>
</dbReference>
<dbReference type="Proteomes" id="UP001467690">
    <property type="component" value="Unassembled WGS sequence"/>
</dbReference>
<dbReference type="InterPro" id="IPR032179">
    <property type="entry name" value="Cry22Aa_Ig-like"/>
</dbReference>
<dbReference type="RefSeq" id="WP_350402911.1">
    <property type="nucleotide sequence ID" value="NZ_JBELOE010000270.1"/>
</dbReference>
<dbReference type="SUPFAM" id="SSF49785">
    <property type="entry name" value="Galactose-binding domain-like"/>
    <property type="match status" value="3"/>
</dbReference>
<name>A0ABV1RLR5_9ALTE</name>
<dbReference type="InterPro" id="IPR008979">
    <property type="entry name" value="Galactose-bd-like_sf"/>
</dbReference>
<evidence type="ECO:0000313" key="2">
    <source>
        <dbReference type="EMBL" id="MER2493888.1"/>
    </source>
</evidence>
<dbReference type="Pfam" id="PF13620">
    <property type="entry name" value="CarboxypepD_reg"/>
    <property type="match status" value="1"/>
</dbReference>
<dbReference type="Gene3D" id="2.60.120.430">
    <property type="entry name" value="Galactose-binding lectin"/>
    <property type="match status" value="2"/>
</dbReference>
<comment type="caution">
    <text evidence="2">The sequence shown here is derived from an EMBL/GenBank/DDBJ whole genome shotgun (WGS) entry which is preliminary data.</text>
</comment>
<dbReference type="Pfam" id="PF16403">
    <property type="entry name" value="Bact_surface_Ig-like"/>
    <property type="match status" value="2"/>
</dbReference>
<proteinExistence type="predicted"/>
<feature type="domain" description="Pesticidal crystal protein Cry22Aa Ig-like" evidence="1">
    <location>
        <begin position="41"/>
        <end position="109"/>
    </location>
</feature>